<evidence type="ECO:0000256" key="1">
    <source>
        <dbReference type="SAM" id="MobiDB-lite"/>
    </source>
</evidence>
<sequence length="90" mass="9841">MTMADDRQERIRNRAHQIWQEEGQPAGHHERHWHQAAADIDREDAGKPSAAKKPAKKASGASKAKAAPKEEKAAAKASKPKTSKPKKAAK</sequence>
<dbReference type="GeneID" id="66684902"/>
<feature type="compositionally biased region" description="Basic and acidic residues" evidence="1">
    <location>
        <begin position="1"/>
        <end position="12"/>
    </location>
</feature>
<dbReference type="AlphaFoldDB" id="A0A3M9XDB2"/>
<accession>A0A3M9XDB2</accession>
<feature type="compositionally biased region" description="Basic residues" evidence="1">
    <location>
        <begin position="78"/>
        <end position="90"/>
    </location>
</feature>
<comment type="caution">
    <text evidence="2">The sequence shown here is derived from an EMBL/GenBank/DDBJ whole genome shotgun (WGS) entry which is preliminary data.</text>
</comment>
<dbReference type="InterPro" id="IPR021327">
    <property type="entry name" value="DUF2934"/>
</dbReference>
<proteinExistence type="predicted"/>
<feature type="compositionally biased region" description="Low complexity" evidence="1">
    <location>
        <begin position="47"/>
        <end position="65"/>
    </location>
</feature>
<name>A0A3M9XDB2_9HYPH</name>
<gene>
    <name evidence="2" type="ORF">DNR46_11390</name>
</gene>
<reference evidence="2 3" key="1">
    <citation type="journal article" date="2018" name="Mol. Plant Microbe Interact.">
        <title>Taxonomically Different Co-Microsymbionts of a Relict Legume, Oxytropis popoviana, Have Complementary Sets of Symbiotic Genes and Together Increase the Efficiency of Plant Nodulation.</title>
        <authorList>
            <person name="Safronova V."/>
            <person name="Belimov A."/>
            <person name="Sazanova A."/>
            <person name="Chirak E."/>
            <person name="Verkhozina A."/>
            <person name="Kuznetsova I."/>
            <person name="Andronov E."/>
            <person name="Puhalsky J."/>
            <person name="Tikhonovich I."/>
        </authorList>
    </citation>
    <scope>NUCLEOTIDE SEQUENCE [LARGE SCALE GENOMIC DNA]</scope>
    <source>
        <strain evidence="2 3">Opo-235</strain>
    </source>
</reference>
<dbReference type="Proteomes" id="UP000275436">
    <property type="component" value="Unassembled WGS sequence"/>
</dbReference>
<dbReference type="RefSeq" id="WP_080680222.1">
    <property type="nucleotide sequence ID" value="NZ_CP051773.1"/>
</dbReference>
<dbReference type="EMBL" id="QKOD01000002">
    <property type="protein sequence ID" value="RNJ46013.1"/>
    <property type="molecule type" value="Genomic_DNA"/>
</dbReference>
<dbReference type="Pfam" id="PF11154">
    <property type="entry name" value="DUF2934"/>
    <property type="match status" value="1"/>
</dbReference>
<evidence type="ECO:0000313" key="3">
    <source>
        <dbReference type="Proteomes" id="UP000275436"/>
    </source>
</evidence>
<evidence type="ECO:0000313" key="2">
    <source>
        <dbReference type="EMBL" id="RNJ46013.1"/>
    </source>
</evidence>
<protein>
    <submittedName>
        <fullName evidence="2">DUF2934 domain-containing protein</fullName>
    </submittedName>
</protein>
<organism evidence="2 3">
    <name type="scientific">Mesorhizobium japonicum</name>
    <dbReference type="NCBI Taxonomy" id="2066070"/>
    <lineage>
        <taxon>Bacteria</taxon>
        <taxon>Pseudomonadati</taxon>
        <taxon>Pseudomonadota</taxon>
        <taxon>Alphaproteobacteria</taxon>
        <taxon>Hyphomicrobiales</taxon>
        <taxon>Phyllobacteriaceae</taxon>
        <taxon>Mesorhizobium</taxon>
    </lineage>
</organism>
<feature type="region of interest" description="Disordered" evidence="1">
    <location>
        <begin position="1"/>
        <end position="90"/>
    </location>
</feature>